<proteinExistence type="predicted"/>
<gene>
    <name evidence="2" type="ORF">S01H4_46749</name>
</gene>
<feature type="non-terminal residue" evidence="2">
    <location>
        <position position="237"/>
    </location>
</feature>
<feature type="coiled-coil region" evidence="1">
    <location>
        <begin position="5"/>
        <end position="40"/>
    </location>
</feature>
<comment type="caution">
    <text evidence="2">The sequence shown here is derived from an EMBL/GenBank/DDBJ whole genome shotgun (WGS) entry which is preliminary data.</text>
</comment>
<accession>X1DAV5</accession>
<organism evidence="2">
    <name type="scientific">marine sediment metagenome</name>
    <dbReference type="NCBI Taxonomy" id="412755"/>
    <lineage>
        <taxon>unclassified sequences</taxon>
        <taxon>metagenomes</taxon>
        <taxon>ecological metagenomes</taxon>
    </lineage>
</organism>
<protein>
    <submittedName>
        <fullName evidence="2">Uncharacterized protein</fullName>
    </submittedName>
</protein>
<dbReference type="EMBL" id="BART01026161">
    <property type="protein sequence ID" value="GAG93536.1"/>
    <property type="molecule type" value="Genomic_DNA"/>
</dbReference>
<evidence type="ECO:0000256" key="1">
    <source>
        <dbReference type="SAM" id="Coils"/>
    </source>
</evidence>
<keyword evidence="1" id="KW-0175">Coiled coil</keyword>
<name>X1DAV5_9ZZZZ</name>
<reference evidence="2" key="1">
    <citation type="journal article" date="2014" name="Front. Microbiol.">
        <title>High frequency of phylogenetically diverse reductive dehalogenase-homologous genes in deep subseafloor sedimentary metagenomes.</title>
        <authorList>
            <person name="Kawai M."/>
            <person name="Futagami T."/>
            <person name="Toyoda A."/>
            <person name="Takaki Y."/>
            <person name="Nishi S."/>
            <person name="Hori S."/>
            <person name="Arai W."/>
            <person name="Tsubouchi T."/>
            <person name="Morono Y."/>
            <person name="Uchiyama I."/>
            <person name="Ito T."/>
            <person name="Fujiyama A."/>
            <person name="Inagaki F."/>
            <person name="Takami H."/>
        </authorList>
    </citation>
    <scope>NUCLEOTIDE SEQUENCE</scope>
    <source>
        <strain evidence="2">Expedition CK06-06</strain>
    </source>
</reference>
<evidence type="ECO:0000313" key="2">
    <source>
        <dbReference type="EMBL" id="GAG93536.1"/>
    </source>
</evidence>
<dbReference type="AlphaFoldDB" id="X1DAV5"/>
<sequence length="237" mass="28983">MFKYILLLEESIRSLQFKRDEKERQKLLEKEQLRKNIEEEREFERKVTEGFQKERERMLSKKIELLKREDMKKLMETKKLEAFSIMDKAEQLLKEGKYEESIEKYYNAELILIQIQFPTEIIKDSIIKIQEKKREANITKQQELEDGIRKQEKEKHFLQTVADNMKYEEEQMRVKQIKIKKQEDLKLHLERRKEAAFELFDEAEVYIKRADYDKALEYYRSAELVLNEINYPTNSIK</sequence>